<sequence>MPTWVWHVGTIGRVEWMLSPEDLMERTAEDPPWINSTAERSGMVAVEAILIQGQWPGVNNNLWRMESLHTAVKVVLARQNKSGKPVAGEMPEGWTGYTSYTLLHDKVGGVTNGKFPVEVQTRTQPTSPVRTLPPSVSGKLGEALSEMEGGYEVLRGPKGERNTASGILDWRHMKKGGKVKAPFVYCKSGVVVERTLTMQEQAKVLDFPVSRTGRMTDRQLKILTDIEITGKIITASIFFLTTWNKERVAKDEEKRTHAEVRIKSVIDDSTLSTTFDSIQQKNTSEVVKEVDGIASAHQAKEEFDIPKVTESSHYKPNDMFMEHAKEKWGTRADEAAVPFYLWNDRVIFKLHEHWTSSTGTTPTFDVHDPLDRLKVTRALRLLRKAALRHWKGWVDRSFRKWYTATGITQKEHVDIKLAGEAAVIKAGQASWWEWDKGSTIFFWRWPPDYQDVVRKGVAPMFDSEPPANSDRQPPYEDESIRLKVKKKLEKVIIREYITMSDIKFVEAYMYMFDVPKGTSDIRMVYDGSKSGLNKALWAPWFSLPTIDTMSRWVLAGSWLADNDYEILLSGSNSIVSQDEWGNCVYCGWALAKKRNGIKTVSVTENLPCSEGYDATLPWIAKVRKDQKSAADLAQYVDDVRVVAPTEELAWQCSSKIAKTACYLGLQDAARKRRPQSQRPGAWAGATIATDKEGVTKAYKIRWIGKQLGLEDKYTPDKFGDVKSEFENAPEGQIHFKTTEQFVGFIVYVSMTYKLLVPYLKGIYLTLNSWRPDRDEGGWGIPQVKIKGVPRENLAYQKTPLWVDVMSGLKHDVEALLELTYHDRPPDSLIRATNKDAYYVVGDASGAGFGSSSWQQGSEDVHADFGKWMEDVTDQESSNFREAANLVIRLKRMLKDGALTEGTEVFVFTDNQVAESTYFKGSSKNSKLHQLILRLRKLEMAGKLIIHFIWIPGTWMIAQGTNGLSRVEFSSGVMAGGPFLKNLPLNETALERVPHLKAIINGWLPGQDWKFATTQDWFHEVFKDPNGSFVWSPSPALARVAVDQLCEVKHIFQDDGTGASVGLCEGSIDKWEIIHGALPNQGRRSTTSSRIADIRITKCSQAEFTPLAKPQVIETIGFGANTIRSEQILEGTDDPSDITDAEWSRFLLISMKRNSEELKIEITAEKMMEKYRRWKERTSTSPSGRHLGHFHALFQPLKAKNKKDRERLEGIREDLIELHALMLQTAYDNEHVYKRWEYIITCMLAKESGIPRIHRLRVIHLYECDLNLLFSIFFRELDQHCEDKFLINKGVYGCRPTRRAIDPVFVDVTQTEMAMIMRRPLVKFNNDATACFDRILVHLLSLCLRSFGMPKKLTTMLGELLKVARYAIKTGIGISSETYHHSDESPAYGSGQGSGASAQGWTKLVSKLVDIHDQYGYGCKYEDPWKLYTAIIGMLGSVDDNNITNNGDEWETVQDIMKRTQHDAQLWNDLLRATGGALNLDKCFAQVLAFQFGLNGAPVIAPADPSLTITIQDRQYNKEVIIGPISPYKTYWFLAMSPKCAWVHYLAVFQSSVGHPLGMCHLSTHQLHDLQEKYIPTLMNKIGIVRTHAHVLVFGPRSYGGIGYNDLRTEQGLDAVQNLLRQLRTPGYGKQIATIFLQTFQNASGLSQPLLEYPSIRAPHLEGHYYYHPHMSKLDGITQEQPGGNSWTIWRRFLKTICREQYIIYEPTSTHEETEQQFSNGTIITKYWDGVPYLGQIVSKTDKYYKIFYEDGDEEELNSAEVNEYMEKNRGEGGVFPLDAAVCGTLATKNFDSNTMRDGSRPENYFENN</sequence>
<dbReference type="Pfam" id="PF21743">
    <property type="entry name" value="PTM_DIR17_Tudor"/>
    <property type="match status" value="1"/>
</dbReference>
<dbReference type="Proteomes" id="UP000095751">
    <property type="component" value="Unassembled WGS sequence"/>
</dbReference>
<dbReference type="EMBL" id="KV784384">
    <property type="protein sequence ID" value="OEU07706.1"/>
    <property type="molecule type" value="Genomic_DNA"/>
</dbReference>
<accession>A0A1E7EPJ9</accession>
<protein>
    <recommendedName>
        <fullName evidence="1">PTM/DIR17-like Tudor domain-containing protein</fullName>
    </recommendedName>
</protein>
<keyword evidence="3" id="KW-1185">Reference proteome</keyword>
<evidence type="ECO:0000313" key="3">
    <source>
        <dbReference type="Proteomes" id="UP000095751"/>
    </source>
</evidence>
<reference evidence="2 3" key="1">
    <citation type="submission" date="2016-09" db="EMBL/GenBank/DDBJ databases">
        <title>Extensive genetic diversity and differential bi-allelic expression allows diatom success in the polar Southern Ocean.</title>
        <authorList>
            <consortium name="DOE Joint Genome Institute"/>
            <person name="Mock T."/>
            <person name="Otillar R.P."/>
            <person name="Strauss J."/>
            <person name="Dupont C."/>
            <person name="Frickenhaus S."/>
            <person name="Maumus F."/>
            <person name="Mcmullan M."/>
            <person name="Sanges R."/>
            <person name="Schmutz J."/>
            <person name="Toseland A."/>
            <person name="Valas R."/>
            <person name="Veluchamy A."/>
            <person name="Ward B.J."/>
            <person name="Allen A."/>
            <person name="Barry K."/>
            <person name="Falciatore A."/>
            <person name="Ferrante M."/>
            <person name="Fortunato A.E."/>
            <person name="Gloeckner G."/>
            <person name="Gruber A."/>
            <person name="Hipkin R."/>
            <person name="Janech M."/>
            <person name="Kroth P."/>
            <person name="Leese F."/>
            <person name="Lindquist E."/>
            <person name="Lyon B.R."/>
            <person name="Martin J."/>
            <person name="Mayer C."/>
            <person name="Parker M."/>
            <person name="Quesneville H."/>
            <person name="Raymond J."/>
            <person name="Uhlig C."/>
            <person name="Valentin K.U."/>
            <person name="Worden A.Z."/>
            <person name="Armbrust E.V."/>
            <person name="Bowler C."/>
            <person name="Green B."/>
            <person name="Moulton V."/>
            <person name="Van Oosterhout C."/>
            <person name="Grigoriev I."/>
        </authorList>
    </citation>
    <scope>NUCLEOTIDE SEQUENCE [LARGE SCALE GENOMIC DNA]</scope>
    <source>
        <strain evidence="2 3">CCMP1102</strain>
    </source>
</reference>
<dbReference type="KEGG" id="fcy:FRACYDRAFT_250729"/>
<feature type="domain" description="PTM/DIR17-like Tudor" evidence="1">
    <location>
        <begin position="1723"/>
        <end position="1763"/>
    </location>
</feature>
<name>A0A1E7EPJ9_9STRA</name>
<evidence type="ECO:0000259" key="1">
    <source>
        <dbReference type="Pfam" id="PF21743"/>
    </source>
</evidence>
<gene>
    <name evidence="2" type="ORF">FRACYDRAFT_250729</name>
</gene>
<proteinExistence type="predicted"/>
<evidence type="ECO:0000313" key="2">
    <source>
        <dbReference type="EMBL" id="OEU07706.1"/>
    </source>
</evidence>
<dbReference type="InterPro" id="IPR047365">
    <property type="entry name" value="Tudor_AtPTM-like"/>
</dbReference>
<organism evidence="2 3">
    <name type="scientific">Fragilariopsis cylindrus CCMP1102</name>
    <dbReference type="NCBI Taxonomy" id="635003"/>
    <lineage>
        <taxon>Eukaryota</taxon>
        <taxon>Sar</taxon>
        <taxon>Stramenopiles</taxon>
        <taxon>Ochrophyta</taxon>
        <taxon>Bacillariophyta</taxon>
        <taxon>Bacillariophyceae</taxon>
        <taxon>Bacillariophycidae</taxon>
        <taxon>Bacillariales</taxon>
        <taxon>Bacillariaceae</taxon>
        <taxon>Fragilariopsis</taxon>
    </lineage>
</organism>
<dbReference type="CDD" id="cd20401">
    <property type="entry name" value="Tudor_AtPTM-like"/>
    <property type="match status" value="1"/>
</dbReference>
<dbReference type="InParanoid" id="A0A1E7EPJ9"/>